<gene>
    <name evidence="2" type="ORF">AWY79_09145</name>
    <name evidence="3" type="ORF">EDC59_11561</name>
</gene>
<evidence type="ECO:0000313" key="2">
    <source>
        <dbReference type="EMBL" id="AMK11270.1"/>
    </source>
</evidence>
<reference evidence="3 5" key="2">
    <citation type="submission" date="2019-03" db="EMBL/GenBank/DDBJ databases">
        <title>Genomic Encyclopedia of Type Strains, Phase IV (KMG-IV): sequencing the most valuable type-strain genomes for metagenomic binning, comparative biology and taxonomic classification.</title>
        <authorList>
            <person name="Goeker M."/>
        </authorList>
    </citation>
    <scope>NUCLEOTIDE SEQUENCE [LARGE SCALE GENOMIC DNA]</scope>
    <source>
        <strain evidence="3 5">DSM 101483</strain>
    </source>
</reference>
<dbReference type="InterPro" id="IPR003741">
    <property type="entry name" value="LUD_dom"/>
</dbReference>
<dbReference type="Pfam" id="PF02589">
    <property type="entry name" value="LUD_dom"/>
    <property type="match status" value="1"/>
</dbReference>
<dbReference type="AlphaFoldDB" id="A0A126QMG0"/>
<dbReference type="PANTHER" id="PTHR43682">
    <property type="entry name" value="LACTATE UTILIZATION PROTEIN C"/>
    <property type="match status" value="1"/>
</dbReference>
<evidence type="ECO:0000313" key="4">
    <source>
        <dbReference type="Proteomes" id="UP000055611"/>
    </source>
</evidence>
<reference evidence="2 4" key="1">
    <citation type="journal article" date="2016" name="Front. Microbiol.">
        <title>Genome Sequence of the Piezophilic, Mesophilic Sulfate-Reducing Bacterium Desulfovibrio indicus J2T.</title>
        <authorList>
            <person name="Cao J."/>
            <person name="Maignien L."/>
            <person name="Shao Z."/>
            <person name="Alain K."/>
            <person name="Jebbar M."/>
        </authorList>
    </citation>
    <scope>NUCLEOTIDE SEQUENCE [LARGE SCALE GENOMIC DNA]</scope>
    <source>
        <strain evidence="2 4">J2</strain>
    </source>
</reference>
<accession>A0A126QMG0</accession>
<keyword evidence="4" id="KW-1185">Reference proteome</keyword>
<dbReference type="RefSeq" id="WP_066802735.1">
    <property type="nucleotide sequence ID" value="NZ_CP014206.1"/>
</dbReference>
<dbReference type="OrthoDB" id="9794187at2"/>
<dbReference type="PANTHER" id="PTHR43682:SF1">
    <property type="entry name" value="LACTATE UTILIZATION PROTEIN C"/>
    <property type="match status" value="1"/>
</dbReference>
<sequence>MASKEDLYQQFVEKAQLVSAKVSSIANEDDALEYVINLCGEKEACQLLASGCEADLSDKAEALCDAKQKKVIAAPGLKADLYKKLSAQAKKAGFDCIESGMRDHLAGIDIGFTFAEYGIADTGTLMLDCPGEELRLATMVSEFHVCVLPKSKIKANSYAVEKMMLTRMKKTPDYLAFITGASRTADIERVLALGVHGPLELHILILED</sequence>
<organism evidence="3 5">
    <name type="scientific">Pseudodesulfovibrio indicus</name>
    <dbReference type="NCBI Taxonomy" id="1716143"/>
    <lineage>
        <taxon>Bacteria</taxon>
        <taxon>Pseudomonadati</taxon>
        <taxon>Thermodesulfobacteriota</taxon>
        <taxon>Desulfovibrionia</taxon>
        <taxon>Desulfovibrionales</taxon>
        <taxon>Desulfovibrionaceae</taxon>
    </lineage>
</organism>
<dbReference type="InterPro" id="IPR037171">
    <property type="entry name" value="NagB/RpiA_transferase-like"/>
</dbReference>
<dbReference type="SUPFAM" id="SSF100950">
    <property type="entry name" value="NagB/RpiA/CoA transferase-like"/>
    <property type="match status" value="1"/>
</dbReference>
<dbReference type="Gene3D" id="3.40.50.10420">
    <property type="entry name" value="NagB/RpiA/CoA transferase-like"/>
    <property type="match status" value="1"/>
</dbReference>
<dbReference type="Proteomes" id="UP000055611">
    <property type="component" value="Chromosome"/>
</dbReference>
<name>A0A126QMG0_9BACT</name>
<dbReference type="EMBL" id="CP014206">
    <property type="protein sequence ID" value="AMK11270.1"/>
    <property type="molecule type" value="Genomic_DNA"/>
</dbReference>
<dbReference type="Proteomes" id="UP000295506">
    <property type="component" value="Unassembled WGS sequence"/>
</dbReference>
<dbReference type="KEGG" id="dej:AWY79_09145"/>
<dbReference type="InterPro" id="IPR024185">
    <property type="entry name" value="FTHF_cligase-like_sf"/>
</dbReference>
<protein>
    <submittedName>
        <fullName evidence="3">L-lactate dehydrogenase complex protein LldG</fullName>
    </submittedName>
    <submittedName>
        <fullName evidence="2">Lactate utilization protein B/C</fullName>
    </submittedName>
</protein>
<feature type="domain" description="LUD" evidence="1">
    <location>
        <begin position="9"/>
        <end position="206"/>
    </location>
</feature>
<evidence type="ECO:0000313" key="3">
    <source>
        <dbReference type="EMBL" id="TDT85583.1"/>
    </source>
</evidence>
<proteinExistence type="predicted"/>
<evidence type="ECO:0000259" key="1">
    <source>
        <dbReference type="Pfam" id="PF02589"/>
    </source>
</evidence>
<evidence type="ECO:0000313" key="5">
    <source>
        <dbReference type="Proteomes" id="UP000295506"/>
    </source>
</evidence>
<dbReference type="EMBL" id="SOBK01000015">
    <property type="protein sequence ID" value="TDT85583.1"/>
    <property type="molecule type" value="Genomic_DNA"/>
</dbReference>